<dbReference type="EMBL" id="CP031223">
    <property type="protein sequence ID" value="QFF99123.1"/>
    <property type="molecule type" value="Genomic_DNA"/>
</dbReference>
<feature type="domain" description="DUF1835" evidence="1">
    <location>
        <begin position="75"/>
        <end position="192"/>
    </location>
</feature>
<evidence type="ECO:0000259" key="2">
    <source>
        <dbReference type="Pfam" id="PF12395"/>
    </source>
</evidence>
<keyword evidence="4" id="KW-1185">Reference proteome</keyword>
<proteinExistence type="predicted"/>
<organism evidence="3 4">
    <name type="scientific">Psychrobacillus glaciei</name>
    <dbReference type="NCBI Taxonomy" id="2283160"/>
    <lineage>
        <taxon>Bacteria</taxon>
        <taxon>Bacillati</taxon>
        <taxon>Bacillota</taxon>
        <taxon>Bacilli</taxon>
        <taxon>Bacillales</taxon>
        <taxon>Bacillaceae</taxon>
        <taxon>Psychrobacillus</taxon>
    </lineage>
</organism>
<protein>
    <submittedName>
        <fullName evidence="3">DUF1835 domain-containing protein</fullName>
    </submittedName>
</protein>
<evidence type="ECO:0000313" key="3">
    <source>
        <dbReference type="EMBL" id="QFF99123.1"/>
    </source>
</evidence>
<dbReference type="KEGG" id="psyo:PB01_09940"/>
<dbReference type="Pfam" id="PF08874">
    <property type="entry name" value="DUF1835"/>
    <property type="match status" value="1"/>
</dbReference>
<reference evidence="3 4" key="1">
    <citation type="submission" date="2018-07" db="EMBL/GenBank/DDBJ databases">
        <title>Complete genome sequence of Psychrobacillus sp. PB01, isolated from iceberg, and comparative genome analysis of Psychrobacillus strains.</title>
        <authorList>
            <person name="Lee P.C."/>
        </authorList>
    </citation>
    <scope>NUCLEOTIDE SEQUENCE [LARGE SCALE GENOMIC DNA]</scope>
    <source>
        <strain evidence="3 4">PB01</strain>
    </source>
</reference>
<sequence>MKERRIISMTEKIKKVVEHLTEKEAKSLLFQHLSLVQMLEETDYTEEQFLEHMKKEYQGLLRFLSKPRQKNYTTIHIVFGYSPAGSLKVALPREEKIIVFSELFSIGPVHLLHTKKGLEQRRKWLFQHINLDEQYIHEYLENYQQLVAEIKNIPDHMPIYIWTANNAHEQTAARFVLHSLQDKQNDIHLLNVNEAYQNHWSTPPREHYPLGTGEVAPEKLKIIYEANKCGQPLTKELRNKLAKEWEKLSKTTEVLRIWGDDEIKNVPENYFDTFIVDKARYLHSEQTKPEFMKSARLIGEVLGHVNQYIGDEFIEYRLRQLILQGIFEIEGVPKAMRFYSVKLKEEYNSTNGGRNKFVN</sequence>
<dbReference type="InterPro" id="IPR022123">
    <property type="entry name" value="DUF3658"/>
</dbReference>
<dbReference type="AlphaFoldDB" id="A0A5J6SNS6"/>
<dbReference type="OrthoDB" id="343110at2"/>
<gene>
    <name evidence="3" type="ORF">PB01_09940</name>
</gene>
<evidence type="ECO:0000313" key="4">
    <source>
        <dbReference type="Proteomes" id="UP000325517"/>
    </source>
</evidence>
<feature type="domain" description="DUF3658" evidence="2">
    <location>
        <begin position="230"/>
        <end position="339"/>
    </location>
</feature>
<name>A0A5J6SNS6_9BACI</name>
<dbReference type="Pfam" id="PF12395">
    <property type="entry name" value="DUF3658"/>
    <property type="match status" value="1"/>
</dbReference>
<accession>A0A5J6SNS6</accession>
<dbReference type="InterPro" id="IPR014973">
    <property type="entry name" value="DUF1835"/>
</dbReference>
<dbReference type="Proteomes" id="UP000325517">
    <property type="component" value="Chromosome"/>
</dbReference>
<evidence type="ECO:0000259" key="1">
    <source>
        <dbReference type="Pfam" id="PF08874"/>
    </source>
</evidence>